<reference evidence="2" key="1">
    <citation type="journal article" date="2019" name="Int. J. Syst. Evol. Microbiol.">
        <title>The Global Catalogue of Microorganisms (GCM) 10K type strain sequencing project: providing services to taxonomists for standard genome sequencing and annotation.</title>
        <authorList>
            <consortium name="The Broad Institute Genomics Platform"/>
            <consortium name="The Broad Institute Genome Sequencing Center for Infectious Disease"/>
            <person name="Wu L."/>
            <person name="Ma J."/>
        </authorList>
    </citation>
    <scope>NUCLEOTIDE SEQUENCE [LARGE SCALE GENOMIC DNA]</scope>
    <source>
        <strain evidence="2">KCTC 33792</strain>
    </source>
</reference>
<dbReference type="InterPro" id="IPR029039">
    <property type="entry name" value="Flavoprotein-like_sf"/>
</dbReference>
<evidence type="ECO:0000313" key="2">
    <source>
        <dbReference type="Proteomes" id="UP001597520"/>
    </source>
</evidence>
<dbReference type="RefSeq" id="WP_380711944.1">
    <property type="nucleotide sequence ID" value="NZ_JBHUML010000002.1"/>
</dbReference>
<sequence length="121" mass="13062">MNIVYYSLTGNIPRFLAKCGISGGSVTQTQPAAEPFILVTNTLGFGQVPPAVADYLAQNGDWLRGVAASGNRNFGGNFGAAGRQIAQDYDVPLLLTFELAGTDEDVRIFTEELRKLEESIY</sequence>
<accession>A0ABW5SZD9</accession>
<dbReference type="PANTHER" id="PTHR37297">
    <property type="entry name" value="PROTEIN NRDI"/>
    <property type="match status" value="1"/>
</dbReference>
<dbReference type="Pfam" id="PF07972">
    <property type="entry name" value="Flavodoxin_NdrI"/>
    <property type="match status" value="1"/>
</dbReference>
<dbReference type="PIRSF" id="PIRSF005087">
    <property type="entry name" value="NrdI"/>
    <property type="match status" value="1"/>
</dbReference>
<protein>
    <submittedName>
        <fullName evidence="1">Class Ib ribonucleoside-diphosphate reductase assembly flavoprotein NrdI</fullName>
    </submittedName>
</protein>
<name>A0ABW5SZD9_9BACI</name>
<dbReference type="Gene3D" id="3.40.50.360">
    <property type="match status" value="1"/>
</dbReference>
<comment type="caution">
    <text evidence="1">The sequence shown here is derived from an EMBL/GenBank/DDBJ whole genome shotgun (WGS) entry which is preliminary data.</text>
</comment>
<dbReference type="Proteomes" id="UP001597520">
    <property type="component" value="Unassembled WGS sequence"/>
</dbReference>
<evidence type="ECO:0000313" key="1">
    <source>
        <dbReference type="EMBL" id="MFD2704668.1"/>
    </source>
</evidence>
<dbReference type="NCBIfam" id="TIGR00333">
    <property type="entry name" value="nrdI"/>
    <property type="match status" value="1"/>
</dbReference>
<proteinExistence type="predicted"/>
<organism evidence="1 2">
    <name type="scientific">Salibacterium lacus</name>
    <dbReference type="NCBI Taxonomy" id="1898109"/>
    <lineage>
        <taxon>Bacteria</taxon>
        <taxon>Bacillati</taxon>
        <taxon>Bacillota</taxon>
        <taxon>Bacilli</taxon>
        <taxon>Bacillales</taxon>
        <taxon>Bacillaceae</taxon>
    </lineage>
</organism>
<keyword evidence="2" id="KW-1185">Reference proteome</keyword>
<dbReference type="PANTHER" id="PTHR37297:SF1">
    <property type="entry name" value="PROTEIN NRDI"/>
    <property type="match status" value="1"/>
</dbReference>
<gene>
    <name evidence="1" type="primary">nrdI</name>
    <name evidence="1" type="ORF">ACFSUB_04260</name>
</gene>
<dbReference type="InterPro" id="IPR004465">
    <property type="entry name" value="RNR_NrdI"/>
</dbReference>
<dbReference type="EMBL" id="JBHUML010000002">
    <property type="protein sequence ID" value="MFD2704668.1"/>
    <property type="molecule type" value="Genomic_DNA"/>
</dbReference>
<dbReference type="SUPFAM" id="SSF52218">
    <property type="entry name" value="Flavoproteins"/>
    <property type="match status" value="1"/>
</dbReference>